<protein>
    <submittedName>
        <fullName evidence="10">Protein UPSTREAM OF FLC</fullName>
    </submittedName>
</protein>
<accession>A0ABD1TKE0</accession>
<dbReference type="AlphaFoldDB" id="A0ABD1TKE0"/>
<keyword evidence="2" id="KW-0217">Developmental protein</keyword>
<keyword evidence="6" id="KW-0131">Cell cycle</keyword>
<dbReference type="GO" id="GO:0051301">
    <property type="term" value="P:cell division"/>
    <property type="evidence" value="ECO:0007669"/>
    <property type="project" value="UniProtKB-KW"/>
</dbReference>
<dbReference type="Proteomes" id="UP001604336">
    <property type="component" value="Unassembled WGS sequence"/>
</dbReference>
<sequence>MKQKLICTDVIDLLNFLYGKGMTSMYSWSNKRSYKNGFVWQDLLENNFVYPAHDQEYVLKGSELLENLFLKTAPPPTVNEGRRTISGYGTSPRVRWISTKKSTVHTKQSPLPEPPWMAPLKPTTTVAAEDPLEKQKRRVMNCKKKNRTGTRVERRLRSHHRHLIPVRKL</sequence>
<comment type="caution">
    <text evidence="10">The sequence shown here is derived from an EMBL/GenBank/DDBJ whole genome shotgun (WGS) entry which is preliminary data.</text>
</comment>
<evidence type="ECO:0000313" key="10">
    <source>
        <dbReference type="EMBL" id="KAL2513192.1"/>
    </source>
</evidence>
<dbReference type="EMBL" id="JBFOLK010000005">
    <property type="protein sequence ID" value="KAL2513192.1"/>
    <property type="molecule type" value="Genomic_DNA"/>
</dbReference>
<evidence type="ECO:0000256" key="5">
    <source>
        <dbReference type="ARBA" id="ARBA00023136"/>
    </source>
</evidence>
<dbReference type="GO" id="GO:0005886">
    <property type="term" value="C:plasma membrane"/>
    <property type="evidence" value="ECO:0007669"/>
    <property type="project" value="UniProtKB-SubCell"/>
</dbReference>
<keyword evidence="5" id="KW-0472">Membrane</keyword>
<proteinExistence type="inferred from homology"/>
<keyword evidence="3" id="KW-1003">Cell membrane</keyword>
<evidence type="ECO:0000256" key="4">
    <source>
        <dbReference type="ARBA" id="ARBA00022618"/>
    </source>
</evidence>
<evidence type="ECO:0000313" key="11">
    <source>
        <dbReference type="Proteomes" id="UP001604336"/>
    </source>
</evidence>
<organism evidence="10 11">
    <name type="scientific">Abeliophyllum distichum</name>
    <dbReference type="NCBI Taxonomy" id="126358"/>
    <lineage>
        <taxon>Eukaryota</taxon>
        <taxon>Viridiplantae</taxon>
        <taxon>Streptophyta</taxon>
        <taxon>Embryophyta</taxon>
        <taxon>Tracheophyta</taxon>
        <taxon>Spermatophyta</taxon>
        <taxon>Magnoliopsida</taxon>
        <taxon>eudicotyledons</taxon>
        <taxon>Gunneridae</taxon>
        <taxon>Pentapetalae</taxon>
        <taxon>asterids</taxon>
        <taxon>lamiids</taxon>
        <taxon>Lamiales</taxon>
        <taxon>Oleaceae</taxon>
        <taxon>Forsythieae</taxon>
        <taxon>Abeliophyllum</taxon>
    </lineage>
</organism>
<evidence type="ECO:0000256" key="8">
    <source>
        <dbReference type="SAM" id="MobiDB-lite"/>
    </source>
</evidence>
<evidence type="ECO:0000256" key="2">
    <source>
        <dbReference type="ARBA" id="ARBA00022473"/>
    </source>
</evidence>
<dbReference type="PANTHER" id="PTHR31083:SF4">
    <property type="entry name" value="PROTEIN SOSEKI 4-RELATED"/>
    <property type="match status" value="1"/>
</dbReference>
<evidence type="ECO:0000256" key="1">
    <source>
        <dbReference type="ARBA" id="ARBA00004413"/>
    </source>
</evidence>
<dbReference type="Pfam" id="PF06136">
    <property type="entry name" value="SOK"/>
    <property type="match status" value="1"/>
</dbReference>
<keyword evidence="4" id="KW-0132">Cell division</keyword>
<keyword evidence="11" id="KW-1185">Reference proteome</keyword>
<dbReference type="InterPro" id="IPR048351">
    <property type="entry name" value="SOK_DIX"/>
</dbReference>
<comment type="similarity">
    <text evidence="7">Belongs to the SOSEKI family.</text>
</comment>
<feature type="region of interest" description="Disordered" evidence="8">
    <location>
        <begin position="101"/>
        <end position="121"/>
    </location>
</feature>
<evidence type="ECO:0000256" key="7">
    <source>
        <dbReference type="ARBA" id="ARBA00024211"/>
    </source>
</evidence>
<name>A0ABD1TKE0_9LAMI</name>
<evidence type="ECO:0000256" key="3">
    <source>
        <dbReference type="ARBA" id="ARBA00022475"/>
    </source>
</evidence>
<reference evidence="11" key="1">
    <citation type="submission" date="2024-07" db="EMBL/GenBank/DDBJ databases">
        <title>Two chromosome-level genome assemblies of Korean endemic species Abeliophyllum distichum and Forsythia ovata (Oleaceae).</title>
        <authorList>
            <person name="Jang H."/>
        </authorList>
    </citation>
    <scope>NUCLEOTIDE SEQUENCE [LARGE SCALE GENOMIC DNA]</scope>
</reference>
<gene>
    <name evidence="10" type="ORF">Adt_18792</name>
</gene>
<feature type="domain" description="SOSEKI DIX-like" evidence="9">
    <location>
        <begin position="2"/>
        <end position="65"/>
    </location>
</feature>
<dbReference type="GO" id="GO:0051258">
    <property type="term" value="P:protein polymerization"/>
    <property type="evidence" value="ECO:0007669"/>
    <property type="project" value="UniProtKB-ARBA"/>
</dbReference>
<evidence type="ECO:0000256" key="6">
    <source>
        <dbReference type="ARBA" id="ARBA00023306"/>
    </source>
</evidence>
<dbReference type="PANTHER" id="PTHR31083">
    <property type="entry name" value="UPSTREAM OF FLC PROTEIN (DUF966)"/>
    <property type="match status" value="1"/>
</dbReference>
<evidence type="ECO:0000259" key="9">
    <source>
        <dbReference type="Pfam" id="PF06136"/>
    </source>
</evidence>
<dbReference type="InterPro" id="IPR010369">
    <property type="entry name" value="SOK"/>
</dbReference>
<comment type="subcellular location">
    <subcellularLocation>
        <location evidence="1">Cell membrane</location>
        <topology evidence="1">Peripheral membrane protein</topology>
        <orientation evidence="1">Cytoplasmic side</orientation>
    </subcellularLocation>
</comment>